<dbReference type="InterPro" id="IPR027417">
    <property type="entry name" value="P-loop_NTPase"/>
</dbReference>
<dbReference type="Gene3D" id="3.40.50.300">
    <property type="entry name" value="P-loop containing nucleotide triphosphate hydrolases"/>
    <property type="match status" value="1"/>
</dbReference>
<dbReference type="AlphaFoldDB" id="A0A7T7L2L9"/>
<accession>A0A7T7L2L9</accession>
<sequence>MTTAVGRPRTVDPYEPTANAETFDFVGWVANIDARLLDGSPEYSEARIEATKYDPLLFAVLYCLHHLRDPEGNVSFADAHLEWVRLARQWAIPPASPMEQRDAFLAPRDTGKSTWTLFILPLWAAAHGHVKFAAVFADSGPQAEMHLGTFRKEVDENAALRRDFPKLCTAGRRPSGTAESDAKHMVIRGNGFIFAAKGIDASSLGMKVGQLRPDLLLLDDVEPDESSYSAYQADKRLKTVTDAILPLNIYARVVLSGTVTMPGSVTHQLVKWGKGEVSEANAWVGEQQFRVHHHLPIVRDDYGNERSMWPSKWPLSYLKQIEHTRSYRKNYLNDPMAADGAYWSEDDFTHGSFPTARTYLSVDGAVTTKKTSDFTGLSVVGWAPARPGGDGERPMPARCLVKFAQAVKLKGNALRSRVLQVLESFPEIGAILVESNQGGDLWLEVFHDLPVKVVTFSNADKKETRAERLLNLYQLIPTRVMHAEPLPALEEQMVAFPKAPNDDLVDTVGNAVLRFLKPPARPKAAVRSVSPR</sequence>
<protein>
    <recommendedName>
        <fullName evidence="3">Terminase</fullName>
    </recommendedName>
</protein>
<gene>
    <name evidence="1" type="ORF">JEQ17_41170</name>
</gene>
<keyword evidence="2" id="KW-1185">Reference proteome</keyword>
<name>A0A7T7L2L9_9ACTN</name>
<dbReference type="EMBL" id="CP066831">
    <property type="protein sequence ID" value="QQM45191.1"/>
    <property type="molecule type" value="Genomic_DNA"/>
</dbReference>
<proteinExistence type="predicted"/>
<dbReference type="RefSeq" id="WP_200400000.1">
    <property type="nucleotide sequence ID" value="NZ_CP066831.1"/>
</dbReference>
<organism evidence="1 2">
    <name type="scientific">Streptomyces liliifuscus</name>
    <dbReference type="NCBI Taxonomy" id="2797636"/>
    <lineage>
        <taxon>Bacteria</taxon>
        <taxon>Bacillati</taxon>
        <taxon>Actinomycetota</taxon>
        <taxon>Actinomycetes</taxon>
        <taxon>Kitasatosporales</taxon>
        <taxon>Streptomycetaceae</taxon>
        <taxon>Streptomyces</taxon>
    </lineage>
</organism>
<dbReference type="KEGG" id="slf:JEQ17_41170"/>
<evidence type="ECO:0000313" key="2">
    <source>
        <dbReference type="Proteomes" id="UP000595636"/>
    </source>
</evidence>
<dbReference type="Proteomes" id="UP000595636">
    <property type="component" value="Chromosome"/>
</dbReference>
<evidence type="ECO:0000313" key="1">
    <source>
        <dbReference type="EMBL" id="QQM45191.1"/>
    </source>
</evidence>
<evidence type="ECO:0008006" key="3">
    <source>
        <dbReference type="Google" id="ProtNLM"/>
    </source>
</evidence>
<reference evidence="1 2" key="1">
    <citation type="submission" date="2020-12" db="EMBL/GenBank/DDBJ databases">
        <title>A novel species.</title>
        <authorList>
            <person name="Li K."/>
        </authorList>
    </citation>
    <scope>NUCLEOTIDE SEQUENCE [LARGE SCALE GENOMIC DNA]</scope>
    <source>
        <strain evidence="1 2">ZYC-3</strain>
    </source>
</reference>